<reference evidence="2 4" key="1">
    <citation type="submission" date="2020-08" db="EMBL/GenBank/DDBJ databases">
        <authorList>
            <person name="Koutsovoulos G."/>
            <person name="Danchin GJ E."/>
        </authorList>
    </citation>
    <scope>NUCLEOTIDE SEQUENCE [LARGE SCALE GENOMIC DNA]</scope>
</reference>
<evidence type="ECO:0000313" key="2">
    <source>
        <dbReference type="EMBL" id="CAD2178148.1"/>
    </source>
</evidence>
<proteinExistence type="predicted"/>
<evidence type="ECO:0000313" key="1">
    <source>
        <dbReference type="EMBL" id="CAD2178146.1"/>
    </source>
</evidence>
<dbReference type="EMBL" id="CAJEWN010000313">
    <property type="protein sequence ID" value="CAD2178148.1"/>
    <property type="molecule type" value="Genomic_DNA"/>
</dbReference>
<dbReference type="AlphaFoldDB" id="A0A6V7VUR1"/>
<dbReference type="Proteomes" id="UP000580250">
    <property type="component" value="Unassembled WGS sequence"/>
</dbReference>
<dbReference type="EMBL" id="CAJEWN010000313">
    <property type="protein sequence ID" value="CAD2178151.1"/>
    <property type="molecule type" value="Genomic_DNA"/>
</dbReference>
<evidence type="ECO:0000313" key="4">
    <source>
        <dbReference type="Proteomes" id="UP000580250"/>
    </source>
</evidence>
<protein>
    <submittedName>
        <fullName evidence="2">Uncharacterized protein</fullName>
    </submittedName>
</protein>
<accession>A0A6V7VUR1</accession>
<sequence length="161" mass="19256">MLQTYKEQHQEIDRFRRKNIINEIKNGEPVFWCATQSSALWKFPSKEEATFCNKDKFRKWKNFGFETYSQITHPQPVEGLICSAKYTKETYYTNFLGDKFLKLEQNLLPISKEDCLKMSENKICHRNKKIMEKKDGMWKTEEVLNIDFPDFPFKSHLGIKL</sequence>
<organism evidence="2 4">
    <name type="scientific">Meloidogyne enterolobii</name>
    <name type="common">Root-knot nematode worm</name>
    <name type="synonym">Meloidogyne mayaguensis</name>
    <dbReference type="NCBI Taxonomy" id="390850"/>
    <lineage>
        <taxon>Eukaryota</taxon>
        <taxon>Metazoa</taxon>
        <taxon>Ecdysozoa</taxon>
        <taxon>Nematoda</taxon>
        <taxon>Chromadorea</taxon>
        <taxon>Rhabditida</taxon>
        <taxon>Tylenchina</taxon>
        <taxon>Tylenchomorpha</taxon>
        <taxon>Tylenchoidea</taxon>
        <taxon>Meloidogynidae</taxon>
        <taxon>Meloidogyninae</taxon>
        <taxon>Meloidogyne</taxon>
    </lineage>
</organism>
<dbReference type="EMBL" id="CAJEWN010000313">
    <property type="protein sequence ID" value="CAD2178146.1"/>
    <property type="molecule type" value="Genomic_DNA"/>
</dbReference>
<comment type="caution">
    <text evidence="2">The sequence shown here is derived from an EMBL/GenBank/DDBJ whole genome shotgun (WGS) entry which is preliminary data.</text>
</comment>
<name>A0A6V7VUR1_MELEN</name>
<evidence type="ECO:0000313" key="3">
    <source>
        <dbReference type="EMBL" id="CAD2178151.1"/>
    </source>
</evidence>
<gene>
    <name evidence="1" type="ORF">MENT_LOCUS30071</name>
    <name evidence="2" type="ORF">MENT_LOCUS30073</name>
    <name evidence="3" type="ORF">MENT_LOCUS30076</name>
</gene>